<dbReference type="InterPro" id="IPR050090">
    <property type="entry name" value="Tyrosine_recombinase_XerCD"/>
</dbReference>
<reference evidence="6" key="1">
    <citation type="submission" date="2016-10" db="EMBL/GenBank/DDBJ databases">
        <authorList>
            <person name="Varghese N."/>
            <person name="Submissions S."/>
        </authorList>
    </citation>
    <scope>NUCLEOTIDE SEQUENCE [LARGE SCALE GENOMIC DNA]</scope>
    <source>
        <strain evidence="6">VPI 5359</strain>
    </source>
</reference>
<comment type="similarity">
    <text evidence="1">Belongs to the 'phage' integrase family.</text>
</comment>
<dbReference type="Pfam" id="PF00589">
    <property type="entry name" value="Phage_integrase"/>
    <property type="match status" value="1"/>
</dbReference>
<dbReference type="Proteomes" id="UP000199652">
    <property type="component" value="Unassembled WGS sequence"/>
</dbReference>
<dbReference type="InterPro" id="IPR002104">
    <property type="entry name" value="Integrase_catalytic"/>
</dbReference>
<dbReference type="PANTHER" id="PTHR30349:SF41">
    <property type="entry name" value="INTEGRASE_RECOMBINASE PROTEIN MJ0367-RELATED"/>
    <property type="match status" value="1"/>
</dbReference>
<protein>
    <submittedName>
        <fullName evidence="5">Site-specific recombinase XerD</fullName>
    </submittedName>
</protein>
<evidence type="ECO:0000256" key="2">
    <source>
        <dbReference type="ARBA" id="ARBA00023125"/>
    </source>
</evidence>
<dbReference type="STRING" id="1528.SAMN04488579_12460"/>
<gene>
    <name evidence="5" type="ORF">SAMN04488579_12460</name>
</gene>
<dbReference type="GO" id="GO:0003677">
    <property type="term" value="F:DNA binding"/>
    <property type="evidence" value="ECO:0007669"/>
    <property type="project" value="UniProtKB-KW"/>
</dbReference>
<dbReference type="OrthoDB" id="9769726at2"/>
<keyword evidence="2" id="KW-0238">DNA-binding</keyword>
<organism evidence="5 6">
    <name type="scientific">Eubacterium barkeri</name>
    <name type="common">Clostridium barkeri</name>
    <dbReference type="NCBI Taxonomy" id="1528"/>
    <lineage>
        <taxon>Bacteria</taxon>
        <taxon>Bacillati</taxon>
        <taxon>Bacillota</taxon>
        <taxon>Clostridia</taxon>
        <taxon>Eubacteriales</taxon>
        <taxon>Eubacteriaceae</taxon>
        <taxon>Eubacterium</taxon>
    </lineage>
</organism>
<sequence>MAKKKVRKERKVTVGVDPITGTSIRKSFYGYTPAEIDRKVQEYYSNIGKAEILKEDFCDYAEKWMETYKRDVVSDITYRQTYLRCLKVFQEYFHGRRISDITQGDIQMFFVKKKDRDQWDGKKYKYILDNIFKSAIREGLATSSPVYDITIFSKESKQKRSYSLEDYENLLDYAKQHPDGLGSFLALKTGMRRGELCGLMWDDIDADNLIIYVNRSVTFVDHRATINPKGKTKNAVRPIPVDQETIDHLSTIEKVDDYILGCGHNIPVDPHNYASRAYTRFMDDATAKLGIERLTMHELRHTYGTILYKSGTGLDAIAKVMGHASIETTRRIYVHEDIEDIRSRIQLPILKQ</sequence>
<dbReference type="RefSeq" id="WP_090246765.1">
    <property type="nucleotide sequence ID" value="NZ_FNOU01000024.1"/>
</dbReference>
<accession>A0A1H3ISK9</accession>
<name>A0A1H3ISK9_EUBBA</name>
<evidence type="ECO:0000259" key="4">
    <source>
        <dbReference type="PROSITE" id="PS51898"/>
    </source>
</evidence>
<dbReference type="AlphaFoldDB" id="A0A1H3ISK9"/>
<evidence type="ECO:0000256" key="3">
    <source>
        <dbReference type="ARBA" id="ARBA00023172"/>
    </source>
</evidence>
<dbReference type="PANTHER" id="PTHR30349">
    <property type="entry name" value="PHAGE INTEGRASE-RELATED"/>
    <property type="match status" value="1"/>
</dbReference>
<keyword evidence="6" id="KW-1185">Reference proteome</keyword>
<evidence type="ECO:0000313" key="6">
    <source>
        <dbReference type="Proteomes" id="UP000199652"/>
    </source>
</evidence>
<dbReference type="Gene3D" id="1.10.443.10">
    <property type="entry name" value="Intergrase catalytic core"/>
    <property type="match status" value="1"/>
</dbReference>
<feature type="domain" description="Tyr recombinase" evidence="4">
    <location>
        <begin position="157"/>
        <end position="346"/>
    </location>
</feature>
<dbReference type="EMBL" id="FNOU01000024">
    <property type="protein sequence ID" value="SDY30537.1"/>
    <property type="molecule type" value="Genomic_DNA"/>
</dbReference>
<evidence type="ECO:0000313" key="5">
    <source>
        <dbReference type="EMBL" id="SDY30537.1"/>
    </source>
</evidence>
<dbReference type="SUPFAM" id="SSF56349">
    <property type="entry name" value="DNA breaking-rejoining enzymes"/>
    <property type="match status" value="1"/>
</dbReference>
<dbReference type="InterPro" id="IPR010998">
    <property type="entry name" value="Integrase_recombinase_N"/>
</dbReference>
<evidence type="ECO:0000256" key="1">
    <source>
        <dbReference type="ARBA" id="ARBA00008857"/>
    </source>
</evidence>
<dbReference type="GO" id="GO:0015074">
    <property type="term" value="P:DNA integration"/>
    <property type="evidence" value="ECO:0007669"/>
    <property type="project" value="InterPro"/>
</dbReference>
<proteinExistence type="inferred from homology"/>
<dbReference type="PROSITE" id="PS51898">
    <property type="entry name" value="TYR_RECOMBINASE"/>
    <property type="match status" value="1"/>
</dbReference>
<dbReference type="CDD" id="cd01189">
    <property type="entry name" value="INT_ICEBs1_C_like"/>
    <property type="match status" value="1"/>
</dbReference>
<dbReference type="GO" id="GO:0006310">
    <property type="term" value="P:DNA recombination"/>
    <property type="evidence" value="ECO:0007669"/>
    <property type="project" value="UniProtKB-KW"/>
</dbReference>
<dbReference type="InterPro" id="IPR011010">
    <property type="entry name" value="DNA_brk_join_enz"/>
</dbReference>
<dbReference type="InterPro" id="IPR013762">
    <property type="entry name" value="Integrase-like_cat_sf"/>
</dbReference>
<keyword evidence="3" id="KW-0233">DNA recombination</keyword>
<dbReference type="Gene3D" id="1.10.150.130">
    <property type="match status" value="1"/>
</dbReference>